<accession>A0A2N8PCJ4</accession>
<dbReference type="InterPro" id="IPR014721">
    <property type="entry name" value="Ribsml_uS5_D2-typ_fold_subgr"/>
</dbReference>
<dbReference type="Pfam" id="PF13541">
    <property type="entry name" value="ChlI"/>
    <property type="match status" value="1"/>
</dbReference>
<name>A0A2N8PCJ4_STRNR</name>
<dbReference type="AlphaFoldDB" id="A0A2N8PCJ4"/>
<dbReference type="InterPro" id="IPR003593">
    <property type="entry name" value="AAA+_ATPase"/>
</dbReference>
<gene>
    <name evidence="4" type="ORF">AOB60_32720</name>
</gene>
<dbReference type="InterPro" id="IPR027417">
    <property type="entry name" value="P-loop_NTPase"/>
</dbReference>
<dbReference type="Proteomes" id="UP000236047">
    <property type="component" value="Unassembled WGS sequence"/>
</dbReference>
<comment type="caution">
    <text evidence="4">The sequence shown here is derived from an EMBL/GenBank/DDBJ whole genome shotgun (WGS) entry which is preliminary data.</text>
</comment>
<dbReference type="EMBL" id="LJSN01000003">
    <property type="protein sequence ID" value="PNE38726.1"/>
    <property type="molecule type" value="Genomic_DNA"/>
</dbReference>
<dbReference type="GO" id="GO:0005524">
    <property type="term" value="F:ATP binding"/>
    <property type="evidence" value="ECO:0007669"/>
    <property type="project" value="InterPro"/>
</dbReference>
<dbReference type="Gene3D" id="3.40.50.300">
    <property type="entry name" value="P-loop containing nucleotide triphosphate hydrolases"/>
    <property type="match status" value="1"/>
</dbReference>
<organism evidence="4 5">
    <name type="scientific">Streptomyces noursei</name>
    <name type="common">Streptomyces albulus</name>
    <dbReference type="NCBI Taxonomy" id="1971"/>
    <lineage>
        <taxon>Bacteria</taxon>
        <taxon>Bacillati</taxon>
        <taxon>Actinomycetota</taxon>
        <taxon>Actinomycetes</taxon>
        <taxon>Kitasatosporales</taxon>
        <taxon>Streptomycetaceae</taxon>
        <taxon>Streptomyces</taxon>
    </lineage>
</organism>
<evidence type="ECO:0000313" key="4">
    <source>
        <dbReference type="EMBL" id="PNE38726.1"/>
    </source>
</evidence>
<dbReference type="SMART" id="SM00382">
    <property type="entry name" value="AAA"/>
    <property type="match status" value="1"/>
</dbReference>
<evidence type="ECO:0000313" key="5">
    <source>
        <dbReference type="Proteomes" id="UP000236047"/>
    </source>
</evidence>
<dbReference type="Pfam" id="PF13335">
    <property type="entry name" value="Mg_chelatase_C"/>
    <property type="match status" value="1"/>
</dbReference>
<sequence length="642" mass="66588">MGFARTCSVALVGVEGVVVEVQADLEPGVAAFTLVGLPDKSLVESRDRVRAAVVNSGAEWPQKKLTVGLSPASVPKSGSGFDLAVACAVLGAAERLDPRELTDLMMIGELGLDGRVRPVRGVLPAVLAAADAGYRQVVVPEQTVAEASLVPGVSVLGIRSLRQLIAVLADEPVPDEENPLDEGRPDPLLAGLVMPGTGVTAGLPHGDHLPDLSDVAGQHDARRALEVAAAGRHHIFLKGPPGAGKTMLAERLPGLLPPLTPKESLEVTAVHSVAGTLPPGQPLVHRPPYCAPHHSATMASLVGGGTGLPRPGAVSLAHHGVLFLDEAAECSPRVLDALRQPLESGHIVVARAGGMMRMPARFLLALAANPCPCGRHGTTAGGCECRPSSIRRYRARLSGPLMDRVDLRISVEPVARSELIALGRAAESTAAVAERIRAARECATARFAGTPWQTNSEVPGHELRTRWPVHPGALAQAERDLECGLLTARGLDRVLRVAWTAADLAGRDRPTKEDVTWALELRTGVRRGAVTTGKSTTGRATGGTTVGTRAHDGARAGAGGGPGAATRPSDRARAVARTETRTAPAPTAEAGEEPDTGSRRAETGTAGAGTSPVTAPGERLRKTPDPRPRIALAPAPDGRGER</sequence>
<dbReference type="InterPro" id="IPR004482">
    <property type="entry name" value="Mg_chelat-rel"/>
</dbReference>
<keyword evidence="5" id="KW-1185">Reference proteome</keyword>
<feature type="compositionally biased region" description="Basic and acidic residues" evidence="2">
    <location>
        <begin position="568"/>
        <end position="580"/>
    </location>
</feature>
<feature type="region of interest" description="Disordered" evidence="2">
    <location>
        <begin position="530"/>
        <end position="642"/>
    </location>
</feature>
<dbReference type="Pfam" id="PF01078">
    <property type="entry name" value="Mg_chelatase"/>
    <property type="match status" value="1"/>
</dbReference>
<evidence type="ECO:0000259" key="3">
    <source>
        <dbReference type="SMART" id="SM00382"/>
    </source>
</evidence>
<dbReference type="PANTHER" id="PTHR32039:SF7">
    <property type="entry name" value="COMPETENCE PROTEIN COMM"/>
    <property type="match status" value="1"/>
</dbReference>
<comment type="similarity">
    <text evidence="1">Belongs to the Mg-chelatase subunits D/I family. ComM subfamily.</text>
</comment>
<dbReference type="InterPro" id="IPR045006">
    <property type="entry name" value="CHLI-like"/>
</dbReference>
<proteinExistence type="inferred from homology"/>
<dbReference type="PANTHER" id="PTHR32039">
    <property type="entry name" value="MAGNESIUM-CHELATASE SUBUNIT CHLI"/>
    <property type="match status" value="1"/>
</dbReference>
<dbReference type="NCBIfam" id="TIGR00368">
    <property type="entry name" value="YifB family Mg chelatase-like AAA ATPase"/>
    <property type="match status" value="1"/>
</dbReference>
<dbReference type="Gene3D" id="3.30.230.10">
    <property type="match status" value="1"/>
</dbReference>
<dbReference type="CDD" id="cd00009">
    <property type="entry name" value="AAA"/>
    <property type="match status" value="1"/>
</dbReference>
<dbReference type="InterPro" id="IPR025158">
    <property type="entry name" value="Mg_chelat-rel_C"/>
</dbReference>
<feature type="compositionally biased region" description="Basic and acidic residues" evidence="2">
    <location>
        <begin position="618"/>
        <end position="628"/>
    </location>
</feature>
<dbReference type="InterPro" id="IPR020568">
    <property type="entry name" value="Ribosomal_Su5_D2-typ_SF"/>
</dbReference>
<feature type="domain" description="AAA+ ATPase" evidence="3">
    <location>
        <begin position="231"/>
        <end position="370"/>
    </location>
</feature>
<dbReference type="SUPFAM" id="SSF54211">
    <property type="entry name" value="Ribosomal protein S5 domain 2-like"/>
    <property type="match status" value="1"/>
</dbReference>
<reference evidence="5" key="1">
    <citation type="submission" date="2015-09" db="EMBL/GenBank/DDBJ databases">
        <authorList>
            <person name="Graham D.E."/>
            <person name="Mahan K.M."/>
            <person name="Klingeman D.M."/>
            <person name="Fida T."/>
            <person name="Giannone R.J."/>
            <person name="Hettich R.L."/>
            <person name="Parry R.J."/>
            <person name="Spain J.C."/>
        </authorList>
    </citation>
    <scope>NUCLEOTIDE SEQUENCE [LARGE SCALE GENOMIC DNA]</scope>
    <source>
        <strain evidence="5">JCM 4701</strain>
    </source>
</reference>
<evidence type="ECO:0000256" key="1">
    <source>
        <dbReference type="ARBA" id="ARBA00006354"/>
    </source>
</evidence>
<dbReference type="InterPro" id="IPR000523">
    <property type="entry name" value="Mg_chelatse_chII-like_cat_dom"/>
</dbReference>
<dbReference type="SUPFAM" id="SSF52540">
    <property type="entry name" value="P-loop containing nucleoside triphosphate hydrolases"/>
    <property type="match status" value="1"/>
</dbReference>
<evidence type="ECO:0000256" key="2">
    <source>
        <dbReference type="SAM" id="MobiDB-lite"/>
    </source>
</evidence>
<protein>
    <recommendedName>
        <fullName evidence="3">AAA+ ATPase domain-containing protein</fullName>
    </recommendedName>
</protein>